<proteinExistence type="predicted"/>
<evidence type="ECO:0000313" key="2">
    <source>
        <dbReference type="Proteomes" id="UP000655759"/>
    </source>
</evidence>
<accession>A0A812EZ26</accession>
<protein>
    <submittedName>
        <fullName evidence="1">Uncharacterized protein</fullName>
    </submittedName>
</protein>
<evidence type="ECO:0000313" key="1">
    <source>
        <dbReference type="EMBL" id="CAE6489708.1"/>
    </source>
</evidence>
<dbReference type="EMBL" id="CAJNAQ010000002">
    <property type="protein sequence ID" value="CAE6489708.1"/>
    <property type="molecule type" value="Genomic_DNA"/>
</dbReference>
<dbReference type="Proteomes" id="UP000655759">
    <property type="component" value="Unassembled WGS sequence"/>
</dbReference>
<gene>
    <name evidence="1" type="ORF">NUZ5A_20656</name>
</gene>
<dbReference type="RefSeq" id="WP_205098540.1">
    <property type="nucleotide sequence ID" value="NZ_CAJNAQ010000002.1"/>
</dbReference>
<organism evidence="1 2">
    <name type="scientific">Candidatus Nitrosotenuis uzonensis</name>
    <dbReference type="NCBI Taxonomy" id="1407055"/>
    <lineage>
        <taxon>Archaea</taxon>
        <taxon>Nitrososphaerota</taxon>
        <taxon>Candidatus Nitrosotenuis</taxon>
    </lineage>
</organism>
<comment type="caution">
    <text evidence="1">The sequence shown here is derived from an EMBL/GenBank/DDBJ whole genome shotgun (WGS) entry which is preliminary data.</text>
</comment>
<name>A0A812EZ26_9ARCH</name>
<reference evidence="1" key="1">
    <citation type="submission" date="2021-02" db="EMBL/GenBank/DDBJ databases">
        <authorList>
            <person name="Han P."/>
        </authorList>
    </citation>
    <scope>NUCLEOTIDE SEQUENCE</scope>
    <source>
        <strain evidence="1">Candidatus Nitrosotenuis uzonensis 5A</strain>
    </source>
</reference>
<dbReference type="AlphaFoldDB" id="A0A812EZ26"/>
<sequence>MDFEHLLDRIMDLDENIRHARICDMNANVVCSAKRRDVTNLLTEEETQESLKYSVNSWKIRAKLAHKIGKGRYVLAAYEKLRRITMPLGDAHLLLVSIDNKGGQMDIIEKLENELHGDYTHY</sequence>